<accession>A0ABQ3XJ29</accession>
<protein>
    <recommendedName>
        <fullName evidence="1">GAF domain-containing protein</fullName>
    </recommendedName>
</protein>
<evidence type="ECO:0000259" key="1">
    <source>
        <dbReference type="SMART" id="SM00065"/>
    </source>
</evidence>
<sequence length="178" mass="19044">MNTVDVFERLDDTSDYLNGLDNPARMKTLAAIDIDNPTLREKLDAISARTARRLGVPTSLTTLVLDTAQIIPGSHGLTGWLADAAATPIEWSFCARTVATGQPYIVPDTATDPVQVDNPLVTRDGIASYAGVPLAVDGQIVGAHCVLVNEVHTFNDADLTELRAAAEEVTALLSEYRV</sequence>
<dbReference type="InterPro" id="IPR003018">
    <property type="entry name" value="GAF"/>
</dbReference>
<dbReference type="Gene3D" id="3.30.450.40">
    <property type="match status" value="1"/>
</dbReference>
<evidence type="ECO:0000313" key="3">
    <source>
        <dbReference type="Proteomes" id="UP000612282"/>
    </source>
</evidence>
<dbReference type="InterPro" id="IPR029016">
    <property type="entry name" value="GAF-like_dom_sf"/>
</dbReference>
<gene>
    <name evidence="2" type="ORF">Aco03nite_069020</name>
</gene>
<proteinExistence type="predicted"/>
<dbReference type="Pfam" id="PF13185">
    <property type="entry name" value="GAF_2"/>
    <property type="match status" value="1"/>
</dbReference>
<dbReference type="EMBL" id="BOMG01000086">
    <property type="protein sequence ID" value="GID58498.1"/>
    <property type="molecule type" value="Genomic_DNA"/>
</dbReference>
<dbReference type="PANTHER" id="PTHR43102:SF2">
    <property type="entry name" value="GAF DOMAIN-CONTAINING PROTEIN"/>
    <property type="match status" value="1"/>
</dbReference>
<comment type="caution">
    <text evidence="2">The sequence shown here is derived from an EMBL/GenBank/DDBJ whole genome shotgun (WGS) entry which is preliminary data.</text>
</comment>
<evidence type="ECO:0000313" key="2">
    <source>
        <dbReference type="EMBL" id="GID58498.1"/>
    </source>
</evidence>
<organism evidence="2 3">
    <name type="scientific">Actinoplanes couchii</name>
    <dbReference type="NCBI Taxonomy" id="403638"/>
    <lineage>
        <taxon>Bacteria</taxon>
        <taxon>Bacillati</taxon>
        <taxon>Actinomycetota</taxon>
        <taxon>Actinomycetes</taxon>
        <taxon>Micromonosporales</taxon>
        <taxon>Micromonosporaceae</taxon>
        <taxon>Actinoplanes</taxon>
    </lineage>
</organism>
<feature type="domain" description="GAF" evidence="1">
    <location>
        <begin position="38"/>
        <end position="177"/>
    </location>
</feature>
<dbReference type="PANTHER" id="PTHR43102">
    <property type="entry name" value="SLR1143 PROTEIN"/>
    <property type="match status" value="1"/>
</dbReference>
<reference evidence="2 3" key="1">
    <citation type="submission" date="2021-01" db="EMBL/GenBank/DDBJ databases">
        <title>Whole genome shotgun sequence of Actinoplanes couchii NBRC 106145.</title>
        <authorList>
            <person name="Komaki H."/>
            <person name="Tamura T."/>
        </authorList>
    </citation>
    <scope>NUCLEOTIDE SEQUENCE [LARGE SCALE GENOMIC DNA]</scope>
    <source>
        <strain evidence="2 3">NBRC 106145</strain>
    </source>
</reference>
<keyword evidence="3" id="KW-1185">Reference proteome</keyword>
<name>A0ABQ3XJ29_9ACTN</name>
<dbReference type="RefSeq" id="WP_203802876.1">
    <property type="nucleotide sequence ID" value="NZ_BAAAQE010000013.1"/>
</dbReference>
<dbReference type="SUPFAM" id="SSF55781">
    <property type="entry name" value="GAF domain-like"/>
    <property type="match status" value="1"/>
</dbReference>
<dbReference type="SMART" id="SM00065">
    <property type="entry name" value="GAF"/>
    <property type="match status" value="1"/>
</dbReference>
<dbReference type="Proteomes" id="UP000612282">
    <property type="component" value="Unassembled WGS sequence"/>
</dbReference>